<reference evidence="1 2" key="1">
    <citation type="submission" date="2019-06" db="EMBL/GenBank/DDBJ databases">
        <title>Genomic Encyclopedia of Type Strains, Phase IV (KMG-V): Genome sequencing to study the core and pangenomes of soil and plant-associated prokaryotes.</title>
        <authorList>
            <person name="Whitman W."/>
        </authorList>
    </citation>
    <scope>NUCLEOTIDE SEQUENCE [LARGE SCALE GENOMIC DNA]</scope>
    <source>
        <strain evidence="1 2">BR 11865</strain>
    </source>
</reference>
<gene>
    <name evidence="1" type="ORF">FBZ88_105233</name>
</gene>
<protein>
    <submittedName>
        <fullName evidence="1">Uncharacterized protein</fullName>
    </submittedName>
</protein>
<name>A0A560G3W4_9PROT</name>
<evidence type="ECO:0000313" key="2">
    <source>
        <dbReference type="Proteomes" id="UP000316545"/>
    </source>
</evidence>
<dbReference type="EMBL" id="VITO01000005">
    <property type="protein sequence ID" value="TWB28514.1"/>
    <property type="molecule type" value="Genomic_DNA"/>
</dbReference>
<organism evidence="1 2">
    <name type="scientific">Nitrospirillum amazonense</name>
    <dbReference type="NCBI Taxonomy" id="28077"/>
    <lineage>
        <taxon>Bacteria</taxon>
        <taxon>Pseudomonadati</taxon>
        <taxon>Pseudomonadota</taxon>
        <taxon>Alphaproteobacteria</taxon>
        <taxon>Rhodospirillales</taxon>
        <taxon>Azospirillaceae</taxon>
        <taxon>Nitrospirillum</taxon>
    </lineage>
</organism>
<dbReference type="Proteomes" id="UP000316545">
    <property type="component" value="Unassembled WGS sequence"/>
</dbReference>
<dbReference type="AlphaFoldDB" id="A0A560G3W4"/>
<accession>A0A560G3W4</accession>
<comment type="caution">
    <text evidence="1">The sequence shown here is derived from an EMBL/GenBank/DDBJ whole genome shotgun (WGS) entry which is preliminary data.</text>
</comment>
<sequence length="113" mass="11313">MAGMGAKVTGKGLAWAVIATIASLLPALAGAAFPHRTAGFALALFPPWTDQADQLQALARADVLLVDGGPGRWVVKVGNGPFPGPLLDGGLLVPLNGFQACGIAAKAAAPFRG</sequence>
<evidence type="ECO:0000313" key="1">
    <source>
        <dbReference type="EMBL" id="TWB28514.1"/>
    </source>
</evidence>
<keyword evidence="2" id="KW-1185">Reference proteome</keyword>
<proteinExistence type="predicted"/>